<reference evidence="1 2" key="1">
    <citation type="submission" date="2020-10" db="EMBL/GenBank/DDBJ databases">
        <title>Sequencing the genomes of 1000 actinobacteria strains.</title>
        <authorList>
            <person name="Klenk H.-P."/>
        </authorList>
    </citation>
    <scope>NUCLEOTIDE SEQUENCE [LARGE SCALE GENOMIC DNA]</scope>
    <source>
        <strain evidence="1 2">DSM 46661</strain>
    </source>
</reference>
<gene>
    <name evidence="1" type="ORF">H4W30_006211</name>
</gene>
<evidence type="ECO:0000313" key="1">
    <source>
        <dbReference type="EMBL" id="MBE1579151.1"/>
    </source>
</evidence>
<dbReference type="GO" id="GO:0005840">
    <property type="term" value="C:ribosome"/>
    <property type="evidence" value="ECO:0007669"/>
    <property type="project" value="UniProtKB-KW"/>
</dbReference>
<organism evidence="1 2">
    <name type="scientific">Amycolatopsis roodepoortensis</name>
    <dbReference type="NCBI Taxonomy" id="700274"/>
    <lineage>
        <taxon>Bacteria</taxon>
        <taxon>Bacillati</taxon>
        <taxon>Actinomycetota</taxon>
        <taxon>Actinomycetes</taxon>
        <taxon>Pseudonocardiales</taxon>
        <taxon>Pseudonocardiaceae</taxon>
        <taxon>Amycolatopsis</taxon>
    </lineage>
</organism>
<keyword evidence="2" id="KW-1185">Reference proteome</keyword>
<proteinExistence type="predicted"/>
<dbReference type="EMBL" id="JADBEJ010000005">
    <property type="protein sequence ID" value="MBE1579151.1"/>
    <property type="molecule type" value="Genomic_DNA"/>
</dbReference>
<dbReference type="RefSeq" id="WP_192745958.1">
    <property type="nucleotide sequence ID" value="NZ_JADBEJ010000005.1"/>
</dbReference>
<protein>
    <submittedName>
        <fullName evidence="1">Ribosomal protein L24E</fullName>
    </submittedName>
</protein>
<evidence type="ECO:0000313" key="2">
    <source>
        <dbReference type="Proteomes" id="UP000656548"/>
    </source>
</evidence>
<comment type="caution">
    <text evidence="1">The sequence shown here is derived from an EMBL/GenBank/DDBJ whole genome shotgun (WGS) entry which is preliminary data.</text>
</comment>
<keyword evidence="1" id="KW-0689">Ribosomal protein</keyword>
<keyword evidence="1" id="KW-0687">Ribonucleoprotein</keyword>
<name>A0ABR9LEM7_9PSEU</name>
<accession>A0ABR9LEM7</accession>
<dbReference type="Proteomes" id="UP000656548">
    <property type="component" value="Unassembled WGS sequence"/>
</dbReference>
<sequence>MSAAARQRTCAACGGPFEPGERTGLEAVLDGGILYVAVHARHSTYPPRREIEAARRLA</sequence>